<organism evidence="4">
    <name type="scientific">Angiostrongylus costaricensis</name>
    <name type="common">Nematode worm</name>
    <dbReference type="NCBI Taxonomy" id="334426"/>
    <lineage>
        <taxon>Eukaryota</taxon>
        <taxon>Metazoa</taxon>
        <taxon>Ecdysozoa</taxon>
        <taxon>Nematoda</taxon>
        <taxon>Chromadorea</taxon>
        <taxon>Rhabditida</taxon>
        <taxon>Rhabditina</taxon>
        <taxon>Rhabditomorpha</taxon>
        <taxon>Strongyloidea</taxon>
        <taxon>Metastrongylidae</taxon>
        <taxon>Angiostrongylus</taxon>
    </lineage>
</organism>
<dbReference type="WBParaSite" id="ACOC_0000210301-mRNA-1">
    <property type="protein sequence ID" value="ACOC_0000210301-mRNA-1"/>
    <property type="gene ID" value="ACOC_0000210301"/>
</dbReference>
<dbReference type="InterPro" id="IPR015940">
    <property type="entry name" value="UBA"/>
</dbReference>
<reference evidence="4" key="1">
    <citation type="submission" date="2017-02" db="UniProtKB">
        <authorList>
            <consortium name="WormBaseParasite"/>
        </authorList>
    </citation>
    <scope>IDENTIFICATION</scope>
</reference>
<dbReference type="SUPFAM" id="SSF46934">
    <property type="entry name" value="UBA-like"/>
    <property type="match status" value="1"/>
</dbReference>
<dbReference type="AlphaFoldDB" id="A0A0R3PDQ4"/>
<dbReference type="InterPro" id="IPR009060">
    <property type="entry name" value="UBA-like_sf"/>
</dbReference>
<evidence type="ECO:0000313" key="3">
    <source>
        <dbReference type="Proteomes" id="UP000267027"/>
    </source>
</evidence>
<accession>A0A0R3PDQ4</accession>
<sequence>MKGMSILEKRDVDAAKTVVFLLDSNLADKQAVVKRAQTAEQLLGMGFSAEQVFPALLACQGDRVKALDTLLGSH</sequence>
<keyword evidence="3" id="KW-1185">Reference proteome</keyword>
<dbReference type="OrthoDB" id="5824432at2759"/>
<dbReference type="PROSITE" id="PS50030">
    <property type="entry name" value="UBA"/>
    <property type="match status" value="1"/>
</dbReference>
<evidence type="ECO:0000313" key="2">
    <source>
        <dbReference type="EMBL" id="VDM53689.1"/>
    </source>
</evidence>
<proteinExistence type="predicted"/>
<dbReference type="Gene3D" id="1.10.8.10">
    <property type="entry name" value="DNA helicase RuvA subunit, C-terminal domain"/>
    <property type="match status" value="1"/>
</dbReference>
<name>A0A0R3PDQ4_ANGCS</name>
<protein>
    <submittedName>
        <fullName evidence="4">UBA domain-containing protein</fullName>
    </submittedName>
</protein>
<dbReference type="Proteomes" id="UP000267027">
    <property type="component" value="Unassembled WGS sequence"/>
</dbReference>
<evidence type="ECO:0000259" key="1">
    <source>
        <dbReference type="PROSITE" id="PS50030"/>
    </source>
</evidence>
<dbReference type="EMBL" id="UYYA01000379">
    <property type="protein sequence ID" value="VDM53689.1"/>
    <property type="molecule type" value="Genomic_DNA"/>
</dbReference>
<evidence type="ECO:0000313" key="4">
    <source>
        <dbReference type="WBParaSite" id="ACOC_0000210301-mRNA-1"/>
    </source>
</evidence>
<reference evidence="2 3" key="2">
    <citation type="submission" date="2018-11" db="EMBL/GenBank/DDBJ databases">
        <authorList>
            <consortium name="Pathogen Informatics"/>
        </authorList>
    </citation>
    <scope>NUCLEOTIDE SEQUENCE [LARGE SCALE GENOMIC DNA]</scope>
    <source>
        <strain evidence="2 3">Costa Rica</strain>
    </source>
</reference>
<feature type="domain" description="UBA" evidence="1">
    <location>
        <begin position="26"/>
        <end position="73"/>
    </location>
</feature>
<dbReference type="SMART" id="SM00165">
    <property type="entry name" value="UBA"/>
    <property type="match status" value="1"/>
</dbReference>
<gene>
    <name evidence="2" type="ORF">ACOC_LOCUS2104</name>
</gene>